<dbReference type="RefSeq" id="WP_380224520.1">
    <property type="nucleotide sequence ID" value="NZ_JBHSOF010000006.1"/>
</dbReference>
<evidence type="ECO:0000256" key="4">
    <source>
        <dbReference type="ARBA" id="ARBA00022679"/>
    </source>
</evidence>
<dbReference type="InterPro" id="IPR007554">
    <property type="entry name" value="Glycerophosphate_synth"/>
</dbReference>
<keyword evidence="8" id="KW-1185">Reference proteome</keyword>
<keyword evidence="6" id="KW-0472">Membrane</keyword>
<dbReference type="PANTHER" id="PTHR37316">
    <property type="entry name" value="TEICHOIC ACID GLYCEROL-PHOSPHATE PRIMASE"/>
    <property type="match status" value="1"/>
</dbReference>
<dbReference type="EMBL" id="JBHSOF010000006">
    <property type="protein sequence ID" value="MFC5662902.1"/>
    <property type="molecule type" value="Genomic_DNA"/>
</dbReference>
<dbReference type="InterPro" id="IPR043149">
    <property type="entry name" value="TagF_N"/>
</dbReference>
<dbReference type="Proteomes" id="UP001595975">
    <property type="component" value="Unassembled WGS sequence"/>
</dbReference>
<evidence type="ECO:0000256" key="3">
    <source>
        <dbReference type="ARBA" id="ARBA00022475"/>
    </source>
</evidence>
<comment type="caution">
    <text evidence="7">The sequence shown here is derived from an EMBL/GenBank/DDBJ whole genome shotgun (WGS) entry which is preliminary data.</text>
</comment>
<dbReference type="Pfam" id="PF04464">
    <property type="entry name" value="Glyphos_transf"/>
    <property type="match status" value="1"/>
</dbReference>
<protein>
    <submittedName>
        <fullName evidence="7">CDP-glycerol glycerophosphotransferase family protein</fullName>
    </submittedName>
</protein>
<evidence type="ECO:0000313" key="7">
    <source>
        <dbReference type="EMBL" id="MFC5662902.1"/>
    </source>
</evidence>
<dbReference type="Gene3D" id="3.40.50.11820">
    <property type="match status" value="1"/>
</dbReference>
<gene>
    <name evidence="7" type="ORF">ACFP3U_07875</name>
</gene>
<name>A0ABW0WX88_9ACTN</name>
<keyword evidence="5" id="KW-0777">Teichoic acid biosynthesis</keyword>
<evidence type="ECO:0000256" key="5">
    <source>
        <dbReference type="ARBA" id="ARBA00022944"/>
    </source>
</evidence>
<organism evidence="7 8">
    <name type="scientific">Kitasatospora misakiensis</name>
    <dbReference type="NCBI Taxonomy" id="67330"/>
    <lineage>
        <taxon>Bacteria</taxon>
        <taxon>Bacillati</taxon>
        <taxon>Actinomycetota</taxon>
        <taxon>Actinomycetes</taxon>
        <taxon>Kitasatosporales</taxon>
        <taxon>Streptomycetaceae</taxon>
        <taxon>Kitasatospora</taxon>
    </lineage>
</organism>
<reference evidence="8" key="1">
    <citation type="journal article" date="2019" name="Int. J. Syst. Evol. Microbiol.">
        <title>The Global Catalogue of Microorganisms (GCM) 10K type strain sequencing project: providing services to taxonomists for standard genome sequencing and annotation.</title>
        <authorList>
            <consortium name="The Broad Institute Genomics Platform"/>
            <consortium name="The Broad Institute Genome Sequencing Center for Infectious Disease"/>
            <person name="Wu L."/>
            <person name="Ma J."/>
        </authorList>
    </citation>
    <scope>NUCLEOTIDE SEQUENCE [LARGE SCALE GENOMIC DNA]</scope>
    <source>
        <strain evidence="8">CGMCC 4.1437</strain>
    </source>
</reference>
<proteinExistence type="inferred from homology"/>
<accession>A0ABW0WX88</accession>
<dbReference type="InterPro" id="IPR051612">
    <property type="entry name" value="Teichoic_Acid_Biosynth"/>
</dbReference>
<dbReference type="Gene3D" id="3.40.50.12580">
    <property type="match status" value="1"/>
</dbReference>
<sequence>MAVLTRFVLPHAAPRFGDPRFGAPLPGEEENAAFGLLRARWTSRGLELTGFARPEDRSTAHPGSAWTWLTLRLGDHETPVHLPTRPRRLPEITDDSARPEHNHDWAGFTALVEPRRLRTTDGWLLGDWTVEATLFTLARPTRLRRQYGGLAPHWCGSGEYPPARWVDHDVRLQPYFADGRLAVRLERPAVRLTRAVPAPDGIDLHLTTAEPVPARSVLRLRHRESGAVLARPLTGGGRTRTARLPYAPFTADGRGTGELEHWEAALVQPDGTAEPLVLDERGGPVSGQHPLPGAEDRALHLKHLADGRLQLCVRPAAGWVERLTTRAGGFELSGHCPVDGPLELVLRHGGTGSEVRHPVETGPDRRFTIRLPATRTGSDGTALPLRKGLWEAALQPVGRPGPARPLTASPALLAALPAATLAGGKRILLERRWHDTLLLDSTPVLTAAERSAWTQARQRTAGYPAACREPLREAVLYDVFGGRGYADSPRAVHTELARRGTPVEHLWVVDDAQAELPPGVRAVRVWSPEWYRALATSRYLVGNTHFPDFLRRRPGQVIVQTWHGALLKRIAHDVDNPWLADHGYLAALDRETPHWSLLVSPSPFATPILRRAFRFPGEILESGYPRNDVLARRDPRRAAAVRRRLGIPEGKRVVLYAPTWREDRPCPDGDGFRFDLRLDLDRARQALGPDHVLLLRPHAHVREPLTGTGDGFAIDCGDYPDVQELLLIADVLVTDYSSILFDFAITGRPVLFFTYDLAHYRDSLRGFAFDFEAQAPGPLLDDSAGLVTALRELADTGGGLPAGCAERYRRFQEVHCALDDGAAARRVVDRMLELGGRAADRPLDRPLDRP</sequence>
<dbReference type="InterPro" id="IPR043148">
    <property type="entry name" value="TagF_C"/>
</dbReference>
<evidence type="ECO:0000256" key="6">
    <source>
        <dbReference type="ARBA" id="ARBA00023136"/>
    </source>
</evidence>
<comment type="subcellular location">
    <subcellularLocation>
        <location evidence="1">Cell membrane</location>
        <topology evidence="1">Peripheral membrane protein</topology>
    </subcellularLocation>
</comment>
<comment type="similarity">
    <text evidence="2">Belongs to the CDP-glycerol glycerophosphotransferase family.</text>
</comment>
<dbReference type="PANTHER" id="PTHR37316:SF3">
    <property type="entry name" value="TEICHOIC ACID GLYCEROL-PHOSPHATE TRANSFERASE"/>
    <property type="match status" value="1"/>
</dbReference>
<keyword evidence="4" id="KW-0808">Transferase</keyword>
<evidence type="ECO:0000256" key="2">
    <source>
        <dbReference type="ARBA" id="ARBA00010488"/>
    </source>
</evidence>
<keyword evidence="3" id="KW-1003">Cell membrane</keyword>
<evidence type="ECO:0000313" key="8">
    <source>
        <dbReference type="Proteomes" id="UP001595975"/>
    </source>
</evidence>
<evidence type="ECO:0000256" key="1">
    <source>
        <dbReference type="ARBA" id="ARBA00004202"/>
    </source>
</evidence>
<dbReference type="SUPFAM" id="SSF53756">
    <property type="entry name" value="UDP-Glycosyltransferase/glycogen phosphorylase"/>
    <property type="match status" value="1"/>
</dbReference>